<evidence type="ECO:0000256" key="3">
    <source>
        <dbReference type="ARBA" id="ARBA00023002"/>
    </source>
</evidence>
<keyword evidence="5" id="KW-0812">Transmembrane</keyword>
<gene>
    <name evidence="6" type="ORF">CALCODRAFT_502637</name>
</gene>
<accession>A0A165D6G6</accession>
<reference evidence="6 7" key="1">
    <citation type="journal article" date="2016" name="Mol. Biol. Evol.">
        <title>Comparative Genomics of Early-Diverging Mushroom-Forming Fungi Provides Insights into the Origins of Lignocellulose Decay Capabilities.</title>
        <authorList>
            <person name="Nagy L.G."/>
            <person name="Riley R."/>
            <person name="Tritt A."/>
            <person name="Adam C."/>
            <person name="Daum C."/>
            <person name="Floudas D."/>
            <person name="Sun H."/>
            <person name="Yadav J.S."/>
            <person name="Pangilinan J."/>
            <person name="Larsson K.H."/>
            <person name="Matsuura K."/>
            <person name="Barry K."/>
            <person name="Labutti K."/>
            <person name="Kuo R."/>
            <person name="Ohm R.A."/>
            <person name="Bhattacharya S.S."/>
            <person name="Shirouzu T."/>
            <person name="Yoshinaga Y."/>
            <person name="Martin F.M."/>
            <person name="Grigoriev I.V."/>
            <person name="Hibbett D.S."/>
        </authorList>
    </citation>
    <scope>NUCLEOTIDE SEQUENCE [LARGE SCALE GENOMIC DNA]</scope>
    <source>
        <strain evidence="6 7">HHB12733</strain>
    </source>
</reference>
<dbReference type="GO" id="GO:0016491">
    <property type="term" value="F:oxidoreductase activity"/>
    <property type="evidence" value="ECO:0007669"/>
    <property type="project" value="UniProtKB-KW"/>
</dbReference>
<keyword evidence="3" id="KW-0560">Oxidoreductase</keyword>
<comment type="similarity">
    <text evidence="1">Belongs to the short-chain dehydrogenases/reductases (SDR) family.</text>
</comment>
<sequence length="337" mass="36926">MPGLVSHQTYTWAVFYFILSTALLYLLLTSSTNRPETVKKREERVLVLGGSSGIGKEIAIRYAKRGARICVVARREDGLEELKQRCLKILARRPARSVKGKEGEEREVLPEEEVLVMTGDIASVEDMVRVRKAVHDAWGGLDTLVLSAGISSLQPLMVNAGVEDRSKDDASANGLAHLQEVVRKVSEVNYVASALVAATFFPMLERTSKQGAVMLISSVGALVPAPTRTLYGSSKAASLLLYQALAIEHPSLAFSLICPGTVNTSFRSSAPDGDDKRDVEESKLEPDEVAERAVQAVDSGERMVIMPFKYSLAYLLYVFGGRKFIEAQAVKKYGWTR</sequence>
<proteinExistence type="inferred from homology"/>
<dbReference type="InterPro" id="IPR036291">
    <property type="entry name" value="NAD(P)-bd_dom_sf"/>
</dbReference>
<dbReference type="InterPro" id="IPR020904">
    <property type="entry name" value="Sc_DH/Rdtase_CS"/>
</dbReference>
<dbReference type="AlphaFoldDB" id="A0A165D6G6"/>
<dbReference type="Pfam" id="PF00106">
    <property type="entry name" value="adh_short"/>
    <property type="match status" value="2"/>
</dbReference>
<dbReference type="Proteomes" id="UP000076842">
    <property type="component" value="Unassembled WGS sequence"/>
</dbReference>
<dbReference type="EMBL" id="KV424076">
    <property type="protein sequence ID" value="KZT52167.1"/>
    <property type="molecule type" value="Genomic_DNA"/>
</dbReference>
<keyword evidence="7" id="KW-1185">Reference proteome</keyword>
<dbReference type="PANTHER" id="PTHR44196">
    <property type="entry name" value="DEHYDROGENASE/REDUCTASE SDR FAMILY MEMBER 7B"/>
    <property type="match status" value="1"/>
</dbReference>
<dbReference type="InParanoid" id="A0A165D6G6"/>
<evidence type="ECO:0000256" key="5">
    <source>
        <dbReference type="SAM" id="Phobius"/>
    </source>
</evidence>
<dbReference type="SUPFAM" id="SSF51735">
    <property type="entry name" value="NAD(P)-binding Rossmann-fold domains"/>
    <property type="match status" value="1"/>
</dbReference>
<dbReference type="PRINTS" id="PR00081">
    <property type="entry name" value="GDHRDH"/>
</dbReference>
<keyword evidence="5" id="KW-1133">Transmembrane helix</keyword>
<keyword evidence="2" id="KW-0521">NADP</keyword>
<dbReference type="PANTHER" id="PTHR44196:SF1">
    <property type="entry name" value="DEHYDROGENASE_REDUCTASE SDR FAMILY MEMBER 7B"/>
    <property type="match status" value="1"/>
</dbReference>
<dbReference type="InterPro" id="IPR002347">
    <property type="entry name" value="SDR_fam"/>
</dbReference>
<dbReference type="Gene3D" id="3.40.50.720">
    <property type="entry name" value="NAD(P)-binding Rossmann-like Domain"/>
    <property type="match status" value="1"/>
</dbReference>
<evidence type="ECO:0000313" key="6">
    <source>
        <dbReference type="EMBL" id="KZT52167.1"/>
    </source>
</evidence>
<dbReference type="STRING" id="1353952.A0A165D6G6"/>
<keyword evidence="5" id="KW-0472">Membrane</keyword>
<evidence type="ECO:0000256" key="1">
    <source>
        <dbReference type="ARBA" id="ARBA00006484"/>
    </source>
</evidence>
<protein>
    <submittedName>
        <fullName evidence="6">NAD(P)-binding protein</fullName>
    </submittedName>
</protein>
<name>A0A165D6G6_9BASI</name>
<dbReference type="OrthoDB" id="37659at2759"/>
<feature type="transmembrane region" description="Helical" evidence="5">
    <location>
        <begin position="12"/>
        <end position="31"/>
    </location>
</feature>
<dbReference type="GO" id="GO:0016020">
    <property type="term" value="C:membrane"/>
    <property type="evidence" value="ECO:0007669"/>
    <property type="project" value="TreeGrafter"/>
</dbReference>
<evidence type="ECO:0000313" key="7">
    <source>
        <dbReference type="Proteomes" id="UP000076842"/>
    </source>
</evidence>
<dbReference type="PROSITE" id="PS00061">
    <property type="entry name" value="ADH_SHORT"/>
    <property type="match status" value="1"/>
</dbReference>
<comment type="function">
    <text evidence="4">Putative oxidoreductase.</text>
</comment>
<organism evidence="6 7">
    <name type="scientific">Calocera cornea HHB12733</name>
    <dbReference type="NCBI Taxonomy" id="1353952"/>
    <lineage>
        <taxon>Eukaryota</taxon>
        <taxon>Fungi</taxon>
        <taxon>Dikarya</taxon>
        <taxon>Basidiomycota</taxon>
        <taxon>Agaricomycotina</taxon>
        <taxon>Dacrymycetes</taxon>
        <taxon>Dacrymycetales</taxon>
        <taxon>Dacrymycetaceae</taxon>
        <taxon>Calocera</taxon>
    </lineage>
</organism>
<evidence type="ECO:0000256" key="2">
    <source>
        <dbReference type="ARBA" id="ARBA00022857"/>
    </source>
</evidence>
<evidence type="ECO:0000256" key="4">
    <source>
        <dbReference type="ARBA" id="ARBA00037096"/>
    </source>
</evidence>